<gene>
    <name evidence="1" type="ORF">ENJ15_03065</name>
</gene>
<dbReference type="Proteomes" id="UP000885771">
    <property type="component" value="Unassembled WGS sequence"/>
</dbReference>
<evidence type="ECO:0000313" key="1">
    <source>
        <dbReference type="EMBL" id="HHM01965.1"/>
    </source>
</evidence>
<organism evidence="1">
    <name type="scientific">Caldithrix abyssi</name>
    <dbReference type="NCBI Taxonomy" id="187145"/>
    <lineage>
        <taxon>Bacteria</taxon>
        <taxon>Pseudomonadati</taxon>
        <taxon>Calditrichota</taxon>
        <taxon>Calditrichia</taxon>
        <taxon>Calditrichales</taxon>
        <taxon>Calditrichaceae</taxon>
        <taxon>Caldithrix</taxon>
    </lineage>
</organism>
<dbReference type="InterPro" id="IPR009363">
    <property type="entry name" value="Phage_Mu_Gp16"/>
</dbReference>
<dbReference type="EMBL" id="DRLI01000116">
    <property type="protein sequence ID" value="HHM01965.1"/>
    <property type="molecule type" value="Genomic_DNA"/>
</dbReference>
<name>A0A7V5RPV5_CALAY</name>
<comment type="caution">
    <text evidence="1">The sequence shown here is derived from an EMBL/GenBank/DDBJ whole genome shotgun (WGS) entry which is preliminary data.</text>
</comment>
<dbReference type="Pfam" id="PF06252">
    <property type="entry name" value="GemA"/>
    <property type="match status" value="1"/>
</dbReference>
<reference evidence="1" key="1">
    <citation type="journal article" date="2020" name="mSystems">
        <title>Genome- and Community-Level Interaction Insights into Carbon Utilization and Element Cycling Functions of Hydrothermarchaeota in Hydrothermal Sediment.</title>
        <authorList>
            <person name="Zhou Z."/>
            <person name="Liu Y."/>
            <person name="Xu W."/>
            <person name="Pan J."/>
            <person name="Luo Z.H."/>
            <person name="Li M."/>
        </authorList>
    </citation>
    <scope>NUCLEOTIDE SEQUENCE [LARGE SCALE GENOMIC DNA]</scope>
    <source>
        <strain evidence="1">HyVt-460</strain>
    </source>
</reference>
<accession>A0A7V5RPV5</accession>
<protein>
    <submittedName>
        <fullName evidence="1">DUF1018 domain-containing protein</fullName>
    </submittedName>
</protein>
<proteinExistence type="predicted"/>
<dbReference type="AlphaFoldDB" id="A0A7V5RPV5"/>
<sequence length="132" mass="14601">MSNLITRPQTRHLRALSRSVFPSDDLYHDWLLQQFGKASTKQLTRRDASMAIRLLKGDTSDRAYPNGSGVAAHLTDRQARKIGALIAERGISGAGLDRIIKRQTGQDKGVEMLTRSEATKVIILLERMAGDA</sequence>